<evidence type="ECO:0000313" key="2">
    <source>
        <dbReference type="Proteomes" id="UP001057402"/>
    </source>
</evidence>
<dbReference type="Proteomes" id="UP001057402">
    <property type="component" value="Chromosome 4"/>
</dbReference>
<sequence length="558" mass="62058">MAPEIEEVSAVSSPANDGGRSKVCTAAAYGDVDKLRELVEKEGRSVREADGAGYCPLQWAALNDRYVAAQYIIENGGDVNGKDCAGQTALHWSAVRGAIKIADLLLHHGAQLNSADMYGYQVTHVAAQHGQTAFLYHIISKWNADPDAADNDGRSPLHWAAYKGFPDCIRLLLFLDTDRIRQDKEGCTPLHWASIRGNFMACEELVRASKREDLMINDCTGLTPAQLAFRMNHPEVASFLANARKQLDKKCNQSNPWRRPFKFGFVPILWLIIIALLVIYTNSIVIAPSFPKLGAGSSILASSGATIAVAGLIMLYRCCSKDPGYISKNTHDLENVTDNEPLLKNVLNHPAFLSGNWSQLCTTCKIVRPPRSKHCSTCDRCVEQFDHHCPLLSNCIGKKNKWDFFMFLVLEVIAMFTTGAVALARLLSDPTAPSSFAAWLRHSGSRHFGTLFFVITDSWIFLGVAGLTVVQASQISRNITTNEKENAMRYSYLRGPDGRFRNLYDRGFRKNCFDFLINGYSVDIEYIEDSTDPEGIGMTDMTPPRTLSKNSRAYSFQW</sequence>
<comment type="caution">
    <text evidence="1">The sequence shown here is derived from an EMBL/GenBank/DDBJ whole genome shotgun (WGS) entry which is preliminary data.</text>
</comment>
<accession>A0ACB9REJ6</accession>
<organism evidence="1 2">
    <name type="scientific">Melastoma candidum</name>
    <dbReference type="NCBI Taxonomy" id="119954"/>
    <lineage>
        <taxon>Eukaryota</taxon>
        <taxon>Viridiplantae</taxon>
        <taxon>Streptophyta</taxon>
        <taxon>Embryophyta</taxon>
        <taxon>Tracheophyta</taxon>
        <taxon>Spermatophyta</taxon>
        <taxon>Magnoliopsida</taxon>
        <taxon>eudicotyledons</taxon>
        <taxon>Gunneridae</taxon>
        <taxon>Pentapetalae</taxon>
        <taxon>rosids</taxon>
        <taxon>malvids</taxon>
        <taxon>Myrtales</taxon>
        <taxon>Melastomataceae</taxon>
        <taxon>Melastomatoideae</taxon>
        <taxon>Melastomateae</taxon>
        <taxon>Melastoma</taxon>
    </lineage>
</organism>
<reference evidence="2" key="1">
    <citation type="journal article" date="2023" name="Front. Plant Sci.">
        <title>Chromosomal-level genome assembly of Melastoma candidum provides insights into trichome evolution.</title>
        <authorList>
            <person name="Zhong Y."/>
            <person name="Wu W."/>
            <person name="Sun C."/>
            <person name="Zou P."/>
            <person name="Liu Y."/>
            <person name="Dai S."/>
            <person name="Zhou R."/>
        </authorList>
    </citation>
    <scope>NUCLEOTIDE SEQUENCE [LARGE SCALE GENOMIC DNA]</scope>
</reference>
<keyword evidence="2" id="KW-1185">Reference proteome</keyword>
<name>A0ACB9REJ6_9MYRT</name>
<evidence type="ECO:0000313" key="1">
    <source>
        <dbReference type="EMBL" id="KAI4377320.1"/>
    </source>
</evidence>
<protein>
    <submittedName>
        <fullName evidence="1">Uncharacterized protein</fullName>
    </submittedName>
</protein>
<dbReference type="EMBL" id="CM042883">
    <property type="protein sequence ID" value="KAI4377320.1"/>
    <property type="molecule type" value="Genomic_DNA"/>
</dbReference>
<proteinExistence type="predicted"/>
<gene>
    <name evidence="1" type="ORF">MLD38_014969</name>
</gene>